<comment type="caution">
    <text evidence="3">The sequence shown here is derived from an EMBL/GenBank/DDBJ whole genome shotgun (WGS) entry which is preliminary data.</text>
</comment>
<dbReference type="OrthoDB" id="5319158at2759"/>
<dbReference type="EMBL" id="NESQ01000389">
    <property type="protein sequence ID" value="PUU73311.1"/>
    <property type="molecule type" value="Genomic_DNA"/>
</dbReference>
<feature type="compositionally biased region" description="Gly residues" evidence="1">
    <location>
        <begin position="95"/>
        <end position="114"/>
    </location>
</feature>
<accession>A0A2T6ZCT6</accession>
<feature type="compositionally biased region" description="Low complexity" evidence="1">
    <location>
        <begin position="233"/>
        <end position="243"/>
    </location>
</feature>
<dbReference type="Proteomes" id="UP000244722">
    <property type="component" value="Unassembled WGS sequence"/>
</dbReference>
<sequence length="1059" mass="114038">MLYGEKILVSVDGQAGEPGYQTYGHRNRIAPPGHVGQNGRSSCSATPGTNAGSVALELTPSPSEPHGVHAEGVGAWAGTRWEISTDKTLYLSAKGGDGGDGGQGEDGQDGGKGARGQDATKHRDATNGGPGQKGGDGGYGTDGADGGNGGSVFVRVNEQDTNLLLALDWDISGGKGGNSGVHGNPGDGGEGGDGGVGCTWEEFEGYYYACCGGSYCTCGRHNRQSRYTRHTRPPGNKGNQGPPGSRPHSYLRGGAGGVRGAAHIHISNLDGTEAIYPSRYNIVVVGFEVVDENGDGINEPGEHILVRNIYVQNTGGMHTPTHSKIPVLIHGSMWLDPIPEPVYLPVGIQPGETVEVPGVLRAFIQQERSARQMGVKFSATDEMKLIGVMPGIDRVLPDFCGSTTINISYPLELEAPRFLNSVERGSNVTFSWMLKNVSTKSYGIRGSLGRSAGTCLSENGGARVFTFVDESNMGDARGLDLLDTLDPGTAVTIRQTFKVSDQAEPYSTGSMTLELVLSEPGNNEGRYSPLESAHFPMRSVMHYPLDMQISAKYTYNPAADYLLVVNADTKREVIHQICGLVADLGLQLDIWNMSVYGNFRDPNCTIPANADHVFYNYMGKSIVVLANPFEYFQRGMRTAFDLLDPQVVSYLATGGTQFLFPEAAASNPTWTNSVLFPTRPFDGTPDQRPGETTKKGVVAKVKGEGPENMWIPSKGKLFKKPQSALNSDAKGVVQLLNKNLPMRRFAVSPSLEGSTKNVAGKIFIRHGLSLSTRIVTAFGRWGIEDARPSELNSYLLIAALPFRKRARLFWNYVGGTLAAEVEPQGVEKTPVVNVAGGMSSNARIYKAICLSIMYELELEISQFSASAPWPDVIPTTDILKQLEKVDYFFSLIPNPSKIEGTAASDLDFLVETLGVLVAGIVPIGVSQWMGQKVIRLGNRRTHLRTQVLARLETGLRAIFDDVEAKKLKGRIMKECATTKKALKPAGGTILKVVLSKIAAYSEEDFSTLPFYDSSLVSTKSEVWTEADVDGRINAHGQVVGKIADDERYSEAMLKDMVDS</sequence>
<dbReference type="InterPro" id="IPR057692">
    <property type="entry name" value="DUF7932"/>
</dbReference>
<reference evidence="3 4" key="1">
    <citation type="submission" date="2017-04" db="EMBL/GenBank/DDBJ databases">
        <title>Draft genome sequence of Tuber borchii Vittad., a whitish edible truffle.</title>
        <authorList>
            <consortium name="DOE Joint Genome Institute"/>
            <person name="Murat C."/>
            <person name="Kuo A."/>
            <person name="Barry K.W."/>
            <person name="Clum A."/>
            <person name="Dockter R.B."/>
            <person name="Fauchery L."/>
            <person name="Iotti M."/>
            <person name="Kohler A."/>
            <person name="Labutti K."/>
            <person name="Lindquist E.A."/>
            <person name="Lipzen A."/>
            <person name="Ohm R.A."/>
            <person name="Wang M."/>
            <person name="Grigoriev I.V."/>
            <person name="Zambonelli A."/>
            <person name="Martin F.M."/>
        </authorList>
    </citation>
    <scope>NUCLEOTIDE SEQUENCE [LARGE SCALE GENOMIC DNA]</scope>
    <source>
        <strain evidence="3 4">Tbo3840</strain>
    </source>
</reference>
<evidence type="ECO:0000259" key="2">
    <source>
        <dbReference type="Pfam" id="PF25560"/>
    </source>
</evidence>
<evidence type="ECO:0000313" key="4">
    <source>
        <dbReference type="Proteomes" id="UP000244722"/>
    </source>
</evidence>
<organism evidence="3 4">
    <name type="scientific">Tuber borchii</name>
    <name type="common">White truffle</name>
    <dbReference type="NCBI Taxonomy" id="42251"/>
    <lineage>
        <taxon>Eukaryota</taxon>
        <taxon>Fungi</taxon>
        <taxon>Dikarya</taxon>
        <taxon>Ascomycota</taxon>
        <taxon>Pezizomycotina</taxon>
        <taxon>Pezizomycetes</taxon>
        <taxon>Pezizales</taxon>
        <taxon>Tuberaceae</taxon>
        <taxon>Tuber</taxon>
    </lineage>
</organism>
<feature type="region of interest" description="Disordered" evidence="1">
    <location>
        <begin position="225"/>
        <end position="253"/>
    </location>
</feature>
<keyword evidence="4" id="KW-1185">Reference proteome</keyword>
<gene>
    <name evidence="3" type="ORF">B9Z19DRAFT_1197005</name>
</gene>
<feature type="region of interest" description="Disordered" evidence="1">
    <location>
        <begin position="92"/>
        <end position="153"/>
    </location>
</feature>
<dbReference type="AlphaFoldDB" id="A0A2T6ZCT6"/>
<evidence type="ECO:0000313" key="3">
    <source>
        <dbReference type="EMBL" id="PUU73311.1"/>
    </source>
</evidence>
<feature type="region of interest" description="Disordered" evidence="1">
    <location>
        <begin position="29"/>
        <end position="70"/>
    </location>
</feature>
<protein>
    <recommendedName>
        <fullName evidence="2">DUF7932 domain-containing protein</fullName>
    </recommendedName>
</protein>
<evidence type="ECO:0000256" key="1">
    <source>
        <dbReference type="SAM" id="MobiDB-lite"/>
    </source>
</evidence>
<feature type="domain" description="DUF7932" evidence="2">
    <location>
        <begin position="283"/>
        <end position="409"/>
    </location>
</feature>
<proteinExistence type="predicted"/>
<name>A0A2T6ZCT6_TUBBO</name>
<feature type="compositionally biased region" description="Polar residues" evidence="1">
    <location>
        <begin position="38"/>
        <end position="52"/>
    </location>
</feature>
<feature type="compositionally biased region" description="Gly residues" evidence="1">
    <location>
        <begin position="128"/>
        <end position="150"/>
    </location>
</feature>
<dbReference type="STRING" id="42251.A0A2T6ZCT6"/>
<dbReference type="Pfam" id="PF25560">
    <property type="entry name" value="DUF7932"/>
    <property type="match status" value="1"/>
</dbReference>